<dbReference type="PANTHER" id="PTHR10578">
    <property type="entry name" value="S -2-HYDROXY-ACID OXIDASE-RELATED"/>
    <property type="match status" value="1"/>
</dbReference>
<dbReference type="InterPro" id="IPR013785">
    <property type="entry name" value="Aldolase_TIM"/>
</dbReference>
<keyword evidence="3" id="KW-0288">FMN</keyword>
<keyword evidence="2" id="KW-0285">Flavoprotein</keyword>
<comment type="cofactor">
    <cofactor evidence="1">
        <name>FMN</name>
        <dbReference type="ChEBI" id="CHEBI:58210"/>
    </cofactor>
</comment>
<dbReference type="InterPro" id="IPR012133">
    <property type="entry name" value="Alpha-hydoxy_acid_DH_FMN"/>
</dbReference>
<evidence type="ECO:0000256" key="1">
    <source>
        <dbReference type="ARBA" id="ARBA00001917"/>
    </source>
</evidence>
<evidence type="ECO:0000259" key="6">
    <source>
        <dbReference type="PROSITE" id="PS51349"/>
    </source>
</evidence>
<proteinExistence type="inferred from homology"/>
<comment type="caution">
    <text evidence="7">The sequence shown here is derived from an EMBL/GenBank/DDBJ whole genome shotgun (WGS) entry which is preliminary data.</text>
</comment>
<evidence type="ECO:0000313" key="8">
    <source>
        <dbReference type="Proteomes" id="UP000619761"/>
    </source>
</evidence>
<dbReference type="Pfam" id="PF01070">
    <property type="entry name" value="FMN_dh"/>
    <property type="match status" value="1"/>
</dbReference>
<evidence type="ECO:0000313" key="7">
    <source>
        <dbReference type="EMBL" id="GGY69737.1"/>
    </source>
</evidence>
<keyword evidence="8" id="KW-1185">Reference proteome</keyword>
<dbReference type="PIRSF" id="PIRSF000138">
    <property type="entry name" value="Al-hdrx_acd_dh"/>
    <property type="match status" value="1"/>
</dbReference>
<feature type="domain" description="FMN hydroxy acid dehydrogenase" evidence="6">
    <location>
        <begin position="13"/>
        <end position="371"/>
    </location>
</feature>
<evidence type="ECO:0000256" key="4">
    <source>
        <dbReference type="ARBA" id="ARBA00023002"/>
    </source>
</evidence>
<dbReference type="InterPro" id="IPR000262">
    <property type="entry name" value="FMN-dep_DH"/>
</dbReference>
<dbReference type="CDD" id="cd02809">
    <property type="entry name" value="alpha_hydroxyacid_oxid_FMN"/>
    <property type="match status" value="1"/>
</dbReference>
<dbReference type="InterPro" id="IPR037396">
    <property type="entry name" value="FMN_HAD"/>
</dbReference>
<gene>
    <name evidence="7" type="ORF">GCM10011613_12600</name>
</gene>
<dbReference type="PANTHER" id="PTHR10578:SF107">
    <property type="entry name" value="2-HYDROXYACID OXIDASE 1"/>
    <property type="match status" value="1"/>
</dbReference>
<dbReference type="Proteomes" id="UP000619761">
    <property type="component" value="Unassembled WGS sequence"/>
</dbReference>
<dbReference type="SUPFAM" id="SSF51395">
    <property type="entry name" value="FMN-linked oxidoreductases"/>
    <property type="match status" value="1"/>
</dbReference>
<accession>A0ABQ3B077</accession>
<organism evidence="7 8">
    <name type="scientific">Cellvibrio zantedeschiae</name>
    <dbReference type="NCBI Taxonomy" id="1237077"/>
    <lineage>
        <taxon>Bacteria</taxon>
        <taxon>Pseudomonadati</taxon>
        <taxon>Pseudomonadota</taxon>
        <taxon>Gammaproteobacteria</taxon>
        <taxon>Cellvibrionales</taxon>
        <taxon>Cellvibrionaceae</taxon>
        <taxon>Cellvibrio</taxon>
    </lineage>
</organism>
<dbReference type="RefSeq" id="WP_189416827.1">
    <property type="nucleotide sequence ID" value="NZ_BMYZ01000001.1"/>
</dbReference>
<evidence type="ECO:0000256" key="5">
    <source>
        <dbReference type="ARBA" id="ARBA00024042"/>
    </source>
</evidence>
<name>A0ABQ3B077_9GAMM</name>
<sequence length="371" mass="40033">MSEKQQLLSPLNYIPADIQSAQDYEYLARRFIAAPNYEYIAGGSGRDQTLASNLAAFNKWAVCPRILCDVTKGHTGFNLLNREYAHPIFLAPVAYQKLAHPLGEIESARAAEAMQSCFISSTLATQSLETIAATGAEAKWFQLYFQPKLEATLDLVRRAETAGYSALVVTVDASIRMPSLGALRAQFKMPDECVAVNVQHYEINPSAEIAANESRIFQGAMREAPTWADLEWLISETNLPVIVKGVLHPVDALKLKNVGAAGIVVSNHGGRSLDGAPASLDCLAAIRAAVGDDYPVLFDSGIRSGLDIFKAIALGADAVLIGRLQVYALSVAGALGVAHMLRLLREELELCMAQTGCATLDDIRNTRLQSA</sequence>
<reference evidence="8" key="1">
    <citation type="journal article" date="2019" name="Int. J. Syst. Evol. Microbiol.">
        <title>The Global Catalogue of Microorganisms (GCM) 10K type strain sequencing project: providing services to taxonomists for standard genome sequencing and annotation.</title>
        <authorList>
            <consortium name="The Broad Institute Genomics Platform"/>
            <consortium name="The Broad Institute Genome Sequencing Center for Infectious Disease"/>
            <person name="Wu L."/>
            <person name="Ma J."/>
        </authorList>
    </citation>
    <scope>NUCLEOTIDE SEQUENCE [LARGE SCALE GENOMIC DNA]</scope>
    <source>
        <strain evidence="8">KCTC 32239</strain>
    </source>
</reference>
<evidence type="ECO:0000256" key="2">
    <source>
        <dbReference type="ARBA" id="ARBA00022630"/>
    </source>
</evidence>
<comment type="similarity">
    <text evidence="5">Belongs to the FMN-dependent alpha-hydroxy acid dehydrogenase family.</text>
</comment>
<dbReference type="PROSITE" id="PS51349">
    <property type="entry name" value="FMN_HYDROXY_ACID_DH_2"/>
    <property type="match status" value="1"/>
</dbReference>
<keyword evidence="4" id="KW-0560">Oxidoreductase</keyword>
<dbReference type="EMBL" id="BMYZ01000001">
    <property type="protein sequence ID" value="GGY69737.1"/>
    <property type="molecule type" value="Genomic_DNA"/>
</dbReference>
<protein>
    <submittedName>
        <fullName evidence="7">Alpha-hydroxy-acid oxidizing enzyme</fullName>
    </submittedName>
</protein>
<dbReference type="Gene3D" id="3.20.20.70">
    <property type="entry name" value="Aldolase class I"/>
    <property type="match status" value="1"/>
</dbReference>
<evidence type="ECO:0000256" key="3">
    <source>
        <dbReference type="ARBA" id="ARBA00022643"/>
    </source>
</evidence>